<keyword evidence="1" id="KW-0812">Transmembrane</keyword>
<keyword evidence="3" id="KW-1185">Reference proteome</keyword>
<comment type="caution">
    <text evidence="2">The sequence shown here is derived from an EMBL/GenBank/DDBJ whole genome shotgun (WGS) entry which is preliminary data.</text>
</comment>
<dbReference type="EMBL" id="MZXV01000040">
    <property type="protein sequence ID" value="PZV36897.1"/>
    <property type="molecule type" value="Genomic_DNA"/>
</dbReference>
<gene>
    <name evidence="2" type="ORF">B5V02_19540</name>
</gene>
<accession>A0A2W7C1S4</accession>
<dbReference type="AlphaFoldDB" id="A0A2W7C1S4"/>
<evidence type="ECO:0000313" key="3">
    <source>
        <dbReference type="Proteomes" id="UP000248616"/>
    </source>
</evidence>
<organism evidence="2 3">
    <name type="scientific">Mesorhizobium kowhaii</name>
    <dbReference type="NCBI Taxonomy" id="1300272"/>
    <lineage>
        <taxon>Bacteria</taxon>
        <taxon>Pseudomonadati</taxon>
        <taxon>Pseudomonadota</taxon>
        <taxon>Alphaproteobacteria</taxon>
        <taxon>Hyphomicrobiales</taxon>
        <taxon>Phyllobacteriaceae</taxon>
        <taxon>Mesorhizobium</taxon>
    </lineage>
</organism>
<evidence type="ECO:0000313" key="2">
    <source>
        <dbReference type="EMBL" id="PZV36897.1"/>
    </source>
</evidence>
<proteinExistence type="predicted"/>
<protein>
    <submittedName>
        <fullName evidence="2">Uncharacterized protein</fullName>
    </submittedName>
</protein>
<keyword evidence="1" id="KW-1133">Transmembrane helix</keyword>
<sequence>MNMRRGFWRLWLVASAAWVMLVFAIGLPLVTKVPLWQVLPAITGGWQSQRELPEAQAAWTKQAEYDVAAKAGDRSKIDNFLRSLSAEERHSLQMLTLVEAEIRAGQDVTEAAFTLSWLAIVPPLVLLVVGAAIGWAVSGFRRP</sequence>
<feature type="transmembrane region" description="Helical" evidence="1">
    <location>
        <begin position="115"/>
        <end position="137"/>
    </location>
</feature>
<name>A0A2W7C1S4_9HYPH</name>
<dbReference type="RefSeq" id="WP_146606105.1">
    <property type="nucleotide sequence ID" value="NZ_MZXV01000040.1"/>
</dbReference>
<reference evidence="3" key="1">
    <citation type="submission" date="2017-03" db="EMBL/GenBank/DDBJ databases">
        <authorList>
            <person name="Safronova V.I."/>
            <person name="Sazanova A.L."/>
            <person name="Chirak E.R."/>
        </authorList>
    </citation>
    <scope>NUCLEOTIDE SEQUENCE [LARGE SCALE GENOMIC DNA]</scope>
    <source>
        <strain evidence="3">Ach-343</strain>
    </source>
</reference>
<dbReference type="Proteomes" id="UP000248616">
    <property type="component" value="Unassembled WGS sequence"/>
</dbReference>
<evidence type="ECO:0000256" key="1">
    <source>
        <dbReference type="SAM" id="Phobius"/>
    </source>
</evidence>
<keyword evidence="1" id="KW-0472">Membrane</keyword>